<proteinExistence type="predicted"/>
<evidence type="ECO:0000313" key="2">
    <source>
        <dbReference type="EMBL" id="GMH27858.1"/>
    </source>
</evidence>
<feature type="compositionally biased region" description="Low complexity" evidence="1">
    <location>
        <begin position="50"/>
        <end position="64"/>
    </location>
</feature>
<feature type="compositionally biased region" description="Low complexity" evidence="1">
    <location>
        <begin position="1"/>
        <end position="20"/>
    </location>
</feature>
<organism evidence="2 3">
    <name type="scientific">Nepenthes gracilis</name>
    <name type="common">Slender pitcher plant</name>
    <dbReference type="NCBI Taxonomy" id="150966"/>
    <lineage>
        <taxon>Eukaryota</taxon>
        <taxon>Viridiplantae</taxon>
        <taxon>Streptophyta</taxon>
        <taxon>Embryophyta</taxon>
        <taxon>Tracheophyta</taxon>
        <taxon>Spermatophyta</taxon>
        <taxon>Magnoliopsida</taxon>
        <taxon>eudicotyledons</taxon>
        <taxon>Gunneridae</taxon>
        <taxon>Pentapetalae</taxon>
        <taxon>Caryophyllales</taxon>
        <taxon>Nepenthaceae</taxon>
        <taxon>Nepenthes</taxon>
    </lineage>
</organism>
<name>A0AAD3TCY6_NEPGR</name>
<dbReference type="Proteomes" id="UP001279734">
    <property type="component" value="Unassembled WGS sequence"/>
</dbReference>
<reference evidence="2" key="1">
    <citation type="submission" date="2023-05" db="EMBL/GenBank/DDBJ databases">
        <title>Nepenthes gracilis genome sequencing.</title>
        <authorList>
            <person name="Fukushima K."/>
        </authorList>
    </citation>
    <scope>NUCLEOTIDE SEQUENCE</scope>
    <source>
        <strain evidence="2">SING2019-196</strain>
    </source>
</reference>
<accession>A0AAD3TCY6</accession>
<protein>
    <submittedName>
        <fullName evidence="2">Uncharacterized protein</fullName>
    </submittedName>
</protein>
<sequence length="316" mass="32301">MAPDSSPTPSGPSSVSSPLPTAAPSTDSFIHGAQISPFFVSGSPRPSPPHAAWQSPSSSSFSPNHLPPSLSELDFLPICASRLFGPESRVPVASSALSSHVGVASSDSPPLPMFQSDFTKLLVCLDPLPSSAPPFGHILAQSVTHSVSMAPPDCFTHINLDDPCPVDGLSAVGSICSLSRIGASDCRDHLCCRVESTLSSDDPPSGLLNQSDDPVPVSGSETQVETLSPGADPGTSMGFVVPCQSARPLELHAVPPPCIGGAVSNRTSASCPSDEPAPCHPGPGTMCWNHCSVSVKVHDAGSGLAAGFELENSDPL</sequence>
<dbReference type="EMBL" id="BSYO01000033">
    <property type="protein sequence ID" value="GMH27858.1"/>
    <property type="molecule type" value="Genomic_DNA"/>
</dbReference>
<keyword evidence="3" id="KW-1185">Reference proteome</keyword>
<evidence type="ECO:0000313" key="3">
    <source>
        <dbReference type="Proteomes" id="UP001279734"/>
    </source>
</evidence>
<feature type="region of interest" description="Disordered" evidence="1">
    <location>
        <begin position="197"/>
        <end position="233"/>
    </location>
</feature>
<feature type="compositionally biased region" description="Polar residues" evidence="1">
    <location>
        <begin position="197"/>
        <end position="212"/>
    </location>
</feature>
<evidence type="ECO:0000256" key="1">
    <source>
        <dbReference type="SAM" id="MobiDB-lite"/>
    </source>
</evidence>
<gene>
    <name evidence="2" type="ORF">Nepgr_029701</name>
</gene>
<dbReference type="AlphaFoldDB" id="A0AAD3TCY6"/>
<comment type="caution">
    <text evidence="2">The sequence shown here is derived from an EMBL/GenBank/DDBJ whole genome shotgun (WGS) entry which is preliminary data.</text>
</comment>
<feature type="region of interest" description="Disordered" evidence="1">
    <location>
        <begin position="1"/>
        <end position="64"/>
    </location>
</feature>